<dbReference type="Gene3D" id="1.25.10.10">
    <property type="entry name" value="Leucine-rich Repeat Variant"/>
    <property type="match status" value="6"/>
</dbReference>
<dbReference type="InterPro" id="IPR007111">
    <property type="entry name" value="NACHT_NTPase"/>
</dbReference>
<dbReference type="SUPFAM" id="SSF48371">
    <property type="entry name" value="ARM repeat"/>
    <property type="match status" value="1"/>
</dbReference>
<dbReference type="InterPro" id="IPR011989">
    <property type="entry name" value="ARM-like"/>
</dbReference>
<dbReference type="GO" id="GO:0016491">
    <property type="term" value="F:oxidoreductase activity"/>
    <property type="evidence" value="ECO:0007669"/>
    <property type="project" value="TreeGrafter"/>
</dbReference>
<dbReference type="PANTHER" id="PTHR12697">
    <property type="entry name" value="PBS LYASE HEAT-LIKE PROTEIN"/>
    <property type="match status" value="1"/>
</dbReference>
<dbReference type="SMART" id="SM00567">
    <property type="entry name" value="EZ_HEAT"/>
    <property type="match status" value="14"/>
</dbReference>
<dbReference type="SMART" id="SM00185">
    <property type="entry name" value="ARM"/>
    <property type="match status" value="6"/>
</dbReference>
<dbReference type="InterPro" id="IPR027417">
    <property type="entry name" value="P-loop_NTPase"/>
</dbReference>
<sequence length="981" mass="108279">MADTGLFRAYLEAICSNYTESYVQTDAEITLRLHAQTSPEKNLQQGALHNRVAERAEKVERWPVLDGIYKYASDHVLLSGKPGSGKSTALRQLLCREAGRALREVVSTIPVLVELRAGKPMMDAIQEVFRRQRLKLSHEQIDELLWDGQLLLLIDGVNEIVSDHLLQQLEEFRANNASTPMIFTTRDLGVRGDLGIRKKLEMQPLTPPQMREFVSAYLPVQGADLLKQLQDRLRDLCETPLLLKLLCDVFAETQQIPSNQGELFRRFDQDYARFKRIESISAELQRWKTELLQYLAFRMIQGTTGIRLQMDWTAAEVILEEWLQGRVDAPADKAKRWLEDLLEHHLLQVAADPMQIEFHHQLFQEYYAAEYLLRQLDKLDDLTLQKRYLNSLDWTESLALMLGILDNEAEALRVVKLALEVDLMLGARLAGEVKLPFQQQTIRWVIELDVPEWLKIELLGRTRSEQAVSYLAQALNHEATSVQGKAAKALGRIASPEALAVLIQVFSYANWCVRENAVKALGQIASPQAVEILIYALTDENRNVQISAVDAIGQIASPQAVEALIQTLNSEDSSIRGKAAKTLGQIASPQAVEALIQALNNKNRYVQMGATEGLGQIASPQAVEALIQALTDKDSVVQWFAVNALGEIASPQAIPALIQALNNGESDVRSNAVEALGEIASPQAIPALIQALNDGDLDVRSTAAWALGQIASPQAIPALIQALNDEDWPVRSSAAEALGKIAAPQIIPVLIQALNDEDSFVRSSVVESLGEIASPQVIPVLLQALNDEDSSVRMSTAEALGQIASPQAVEALILALNDEDSSVRWRAASALGQIASPQAIEALILALNHKDFPVQRSAAEALGKIGFPQAIEALIQSLNHKDFSIRTSAAKALGQIDAPQLLAQLWQLYRSGNQEAFDAISAIQERCRFYNYEIEQMVLPANSATDRAASVINIYDGKVGDIIAGDKSVKIEGNYIEKQEN</sequence>
<comment type="function">
    <text evidence="4">Catalyzes the hydroxylation of the N(6)-(4-aminobutyl)-L-lysine intermediate produced by deoxyhypusine synthase/DHPS on a critical lysine of the eukaryotic translation initiation factor 5A/eIF-5A. This is the second step of the post-translational modification of that lysine into an unusual amino acid residue named hypusine. Hypusination is unique to mature eIF-5A factor and is essential for its function.</text>
</comment>
<dbReference type="RefSeq" id="WP_316434127.1">
    <property type="nucleotide sequence ID" value="NZ_CP053586.1"/>
</dbReference>
<evidence type="ECO:0000256" key="4">
    <source>
        <dbReference type="ARBA" id="ARBA00045876"/>
    </source>
</evidence>
<dbReference type="Pfam" id="PF13646">
    <property type="entry name" value="HEAT_2"/>
    <property type="match status" value="4"/>
</dbReference>
<dbReference type="InterPro" id="IPR021133">
    <property type="entry name" value="HEAT_type_2"/>
</dbReference>
<name>A0AA96WA64_9CYAN</name>
<evidence type="ECO:0000256" key="1">
    <source>
        <dbReference type="ARBA" id="ARBA00022549"/>
    </source>
</evidence>
<dbReference type="Pfam" id="PF02985">
    <property type="entry name" value="HEAT"/>
    <property type="match status" value="1"/>
</dbReference>
<keyword evidence="3" id="KW-0605">Phycobilisome</keyword>
<reference evidence="6" key="1">
    <citation type="submission" date="2020-05" db="EMBL/GenBank/DDBJ databases">
        <authorList>
            <person name="Zhu T."/>
            <person name="Keshari N."/>
            <person name="Lu X."/>
        </authorList>
    </citation>
    <scope>NUCLEOTIDE SEQUENCE</scope>
    <source>
        <strain evidence="6">NK1-12</strain>
    </source>
</reference>
<protein>
    <recommendedName>
        <fullName evidence="5">NACHT domain-containing protein</fullName>
    </recommendedName>
</protein>
<feature type="domain" description="NACHT" evidence="5">
    <location>
        <begin position="75"/>
        <end position="218"/>
    </location>
</feature>
<dbReference type="PANTHER" id="PTHR12697:SF5">
    <property type="entry name" value="DEOXYHYPUSINE HYDROXYLASE"/>
    <property type="match status" value="1"/>
</dbReference>
<proteinExistence type="predicted"/>
<dbReference type="GO" id="GO:0030089">
    <property type="term" value="C:phycobilisome"/>
    <property type="evidence" value="ECO:0007669"/>
    <property type="project" value="UniProtKB-KW"/>
</dbReference>
<keyword evidence="1" id="KW-0042">Antenna complex</keyword>
<dbReference type="PROSITE" id="PS50077">
    <property type="entry name" value="HEAT_REPEAT"/>
    <property type="match status" value="4"/>
</dbReference>
<dbReference type="InterPro" id="IPR000357">
    <property type="entry name" value="HEAT"/>
</dbReference>
<dbReference type="Pfam" id="PF03130">
    <property type="entry name" value="HEAT_PBS"/>
    <property type="match status" value="1"/>
</dbReference>
<evidence type="ECO:0000256" key="2">
    <source>
        <dbReference type="ARBA" id="ARBA00022737"/>
    </source>
</evidence>
<dbReference type="InterPro" id="IPR000225">
    <property type="entry name" value="Armadillo"/>
</dbReference>
<keyword evidence="2" id="KW-0677">Repeat</keyword>
<evidence type="ECO:0000313" key="6">
    <source>
        <dbReference type="EMBL" id="WNZ22627.1"/>
    </source>
</evidence>
<dbReference type="InterPro" id="IPR016024">
    <property type="entry name" value="ARM-type_fold"/>
</dbReference>
<dbReference type="Pfam" id="PF05729">
    <property type="entry name" value="NACHT"/>
    <property type="match status" value="1"/>
</dbReference>
<dbReference type="InterPro" id="IPR004155">
    <property type="entry name" value="PBS_lyase_HEAT"/>
</dbReference>
<evidence type="ECO:0000259" key="5">
    <source>
        <dbReference type="Pfam" id="PF05729"/>
    </source>
</evidence>
<dbReference type="SUPFAM" id="SSF52540">
    <property type="entry name" value="P-loop containing nucleoside triphosphate hydrolases"/>
    <property type="match status" value="1"/>
</dbReference>
<organism evidence="6">
    <name type="scientific">Leptolyngbya sp. NK1-12</name>
    <dbReference type="NCBI Taxonomy" id="2547451"/>
    <lineage>
        <taxon>Bacteria</taxon>
        <taxon>Bacillati</taxon>
        <taxon>Cyanobacteriota</taxon>
        <taxon>Cyanophyceae</taxon>
        <taxon>Leptolyngbyales</taxon>
        <taxon>Leptolyngbyaceae</taxon>
        <taxon>Leptolyngbya group</taxon>
        <taxon>Leptolyngbya</taxon>
    </lineage>
</organism>
<dbReference type="Gene3D" id="3.40.50.300">
    <property type="entry name" value="P-loop containing nucleotide triphosphate hydrolases"/>
    <property type="match status" value="1"/>
</dbReference>
<dbReference type="EMBL" id="CP053586">
    <property type="protein sequence ID" value="WNZ22627.1"/>
    <property type="molecule type" value="Genomic_DNA"/>
</dbReference>
<dbReference type="AlphaFoldDB" id="A0AA96WA64"/>
<evidence type="ECO:0000256" key="3">
    <source>
        <dbReference type="ARBA" id="ARBA00022738"/>
    </source>
</evidence>
<gene>
    <name evidence="6" type="ORF">HJG54_06985</name>
</gene>
<accession>A0AA96WA64</accession>